<dbReference type="STRING" id="4540.A0A3L6SGM5"/>
<dbReference type="GO" id="GO:0005634">
    <property type="term" value="C:nucleus"/>
    <property type="evidence" value="ECO:0007669"/>
    <property type="project" value="UniProtKB-SubCell"/>
</dbReference>
<evidence type="ECO:0000256" key="1">
    <source>
        <dbReference type="ARBA" id="ARBA00004123"/>
    </source>
</evidence>
<dbReference type="GO" id="GO:0003723">
    <property type="term" value="F:RNA binding"/>
    <property type="evidence" value="ECO:0007669"/>
    <property type="project" value="UniProtKB-UniRule"/>
</dbReference>
<dbReference type="InterPro" id="IPR006121">
    <property type="entry name" value="HMA_dom"/>
</dbReference>
<dbReference type="InterPro" id="IPR012677">
    <property type="entry name" value="Nucleotide-bd_a/b_plait_sf"/>
</dbReference>
<dbReference type="CDD" id="cd12311">
    <property type="entry name" value="RRM_SRSF2_SRSF8"/>
    <property type="match status" value="1"/>
</dbReference>
<proteinExistence type="predicted"/>
<evidence type="ECO:0000313" key="12">
    <source>
        <dbReference type="Proteomes" id="UP000275267"/>
    </source>
</evidence>
<feature type="domain" description="HMA" evidence="10">
    <location>
        <begin position="80"/>
        <end position="154"/>
    </location>
</feature>
<dbReference type="SUPFAM" id="SSF54928">
    <property type="entry name" value="RNA-binding domain, RBD"/>
    <property type="match status" value="1"/>
</dbReference>
<dbReference type="Gene3D" id="3.30.70.100">
    <property type="match status" value="1"/>
</dbReference>
<dbReference type="InterPro" id="IPR035979">
    <property type="entry name" value="RBD_domain_sf"/>
</dbReference>
<dbReference type="Gene3D" id="3.30.70.330">
    <property type="match status" value="1"/>
</dbReference>
<dbReference type="PANTHER" id="PTHR48028">
    <property type="entry name" value="GLYCINE-RICH RNA-BINDING PROTEIN RZ1A"/>
    <property type="match status" value="1"/>
</dbReference>
<keyword evidence="3" id="KW-0479">Metal-binding</keyword>
<evidence type="ECO:0000313" key="11">
    <source>
        <dbReference type="EMBL" id="RLN19242.1"/>
    </source>
</evidence>
<dbReference type="GO" id="GO:0046872">
    <property type="term" value="F:metal ion binding"/>
    <property type="evidence" value="ECO:0007669"/>
    <property type="project" value="UniProtKB-KW"/>
</dbReference>
<accession>A0A3L6SGM5</accession>
<dbReference type="PROSITE" id="PS50846">
    <property type="entry name" value="HMA_2"/>
    <property type="match status" value="1"/>
</dbReference>
<dbReference type="PROSITE" id="PS01047">
    <property type="entry name" value="HMA_1"/>
    <property type="match status" value="1"/>
</dbReference>
<dbReference type="InterPro" id="IPR000504">
    <property type="entry name" value="RRM_dom"/>
</dbReference>
<comment type="subcellular location">
    <subcellularLocation>
        <location evidence="1">Nucleus</location>
    </subcellularLocation>
</comment>
<dbReference type="GO" id="GO:0008380">
    <property type="term" value="P:RNA splicing"/>
    <property type="evidence" value="ECO:0007669"/>
    <property type="project" value="UniProtKB-KW"/>
</dbReference>
<evidence type="ECO:0000256" key="5">
    <source>
        <dbReference type="ARBA" id="ARBA00023187"/>
    </source>
</evidence>
<evidence type="ECO:0000256" key="7">
    <source>
        <dbReference type="PROSITE-ProRule" id="PRU00176"/>
    </source>
</evidence>
<dbReference type="AlphaFoldDB" id="A0A3L6SGM5"/>
<comment type="caution">
    <text evidence="11">The sequence shown here is derived from an EMBL/GenBank/DDBJ whole genome shotgun (WGS) entry which is preliminary data.</text>
</comment>
<feature type="domain" description="RRM" evidence="9">
    <location>
        <begin position="206"/>
        <end position="284"/>
    </location>
</feature>
<feature type="compositionally biased region" description="Basic and acidic residues" evidence="8">
    <location>
        <begin position="315"/>
        <end position="349"/>
    </location>
</feature>
<dbReference type="Pfam" id="PF00403">
    <property type="entry name" value="HMA"/>
    <property type="match status" value="1"/>
</dbReference>
<dbReference type="FunFam" id="3.30.70.100:FF:000047">
    <property type="entry name" value="Copper-transporting ATPase PAA1, chloroplastic"/>
    <property type="match status" value="1"/>
</dbReference>
<reference evidence="12" key="1">
    <citation type="journal article" date="2019" name="Nat. Commun.">
        <title>The genome of broomcorn millet.</title>
        <authorList>
            <person name="Zou C."/>
            <person name="Miki D."/>
            <person name="Li D."/>
            <person name="Tang Q."/>
            <person name="Xiao L."/>
            <person name="Rajput S."/>
            <person name="Deng P."/>
            <person name="Jia W."/>
            <person name="Huang R."/>
            <person name="Zhang M."/>
            <person name="Sun Y."/>
            <person name="Hu J."/>
            <person name="Fu X."/>
            <person name="Schnable P.S."/>
            <person name="Li F."/>
            <person name="Zhang H."/>
            <person name="Feng B."/>
            <person name="Zhu X."/>
            <person name="Liu R."/>
            <person name="Schnable J.C."/>
            <person name="Zhu J.-K."/>
            <person name="Zhang H."/>
        </authorList>
    </citation>
    <scope>NUCLEOTIDE SEQUENCE [LARGE SCALE GENOMIC DNA]</scope>
</reference>
<dbReference type="InterPro" id="IPR017969">
    <property type="entry name" value="Heavy-metal-associated_CS"/>
</dbReference>
<evidence type="ECO:0008006" key="13">
    <source>
        <dbReference type="Google" id="ProtNLM"/>
    </source>
</evidence>
<evidence type="ECO:0000259" key="10">
    <source>
        <dbReference type="PROSITE" id="PS50846"/>
    </source>
</evidence>
<gene>
    <name evidence="11" type="ORF">C2845_PM02G24470</name>
</gene>
<dbReference type="Pfam" id="PF00076">
    <property type="entry name" value="RRM_1"/>
    <property type="match status" value="1"/>
</dbReference>
<protein>
    <recommendedName>
        <fullName evidence="13">RRM domain-containing protein</fullName>
    </recommendedName>
</protein>
<dbReference type="EMBL" id="PQIB02000005">
    <property type="protein sequence ID" value="RLN19242.1"/>
    <property type="molecule type" value="Genomic_DNA"/>
</dbReference>
<feature type="compositionally biased region" description="Gly residues" evidence="8">
    <location>
        <begin position="42"/>
        <end position="55"/>
    </location>
</feature>
<dbReference type="CDD" id="cd00371">
    <property type="entry name" value="HMA"/>
    <property type="match status" value="1"/>
</dbReference>
<sequence>MEPAVGTRAPLPLPAAGRPVLLAALARPRGGFGSISALSSSSGGGGGGRGGGDDSGAGAAAAAAAVAALGEADSSDADADAIVLHVGGMTCGGCAAKVKRILENQPEVALATVDVEKAIAIVWTTPEAKATEDWRKQLGEKLANHLTTCGFQSHLQGGPGGRGHLTVHPVPNPDQNPAAALRSRPPPSPAMSHFRRSGAPENRDSFSLLVLNVSFRTTADDLLPLFDLFGDVVDIFIPRDRRTGDSRGFAFVRYNYEDEAQKAVEGLDGRKVHGRVIMVQFAKYGPNAQKIHRGRITEETPKPRGHFRSRSPRRRYQDDYRDRDYRRQSRSRSRERYEQDRYRDNDYRRLSGTRSISPDYDRKHTRYSPGADDADHFTGILCCMSSERFDWQIA</sequence>
<evidence type="ECO:0000259" key="9">
    <source>
        <dbReference type="PROSITE" id="PS50102"/>
    </source>
</evidence>
<dbReference type="Proteomes" id="UP000275267">
    <property type="component" value="Unassembled WGS sequence"/>
</dbReference>
<feature type="compositionally biased region" description="Basic residues" evidence="8">
    <location>
        <begin position="303"/>
        <end position="314"/>
    </location>
</feature>
<dbReference type="OrthoDB" id="689350at2759"/>
<dbReference type="PROSITE" id="PS50102">
    <property type="entry name" value="RRM"/>
    <property type="match status" value="1"/>
</dbReference>
<keyword evidence="6" id="KW-0539">Nucleus</keyword>
<name>A0A3L6SGM5_PANMI</name>
<evidence type="ECO:0000256" key="8">
    <source>
        <dbReference type="SAM" id="MobiDB-lite"/>
    </source>
</evidence>
<keyword evidence="4 7" id="KW-0694">RNA-binding</keyword>
<feature type="region of interest" description="Disordered" evidence="8">
    <location>
        <begin position="289"/>
        <end position="371"/>
    </location>
</feature>
<keyword evidence="2" id="KW-0507">mRNA processing</keyword>
<keyword evidence="12" id="KW-1185">Reference proteome</keyword>
<evidence type="ECO:0000256" key="4">
    <source>
        <dbReference type="ARBA" id="ARBA00022884"/>
    </source>
</evidence>
<feature type="region of interest" description="Disordered" evidence="8">
    <location>
        <begin position="153"/>
        <end position="199"/>
    </location>
</feature>
<keyword evidence="5" id="KW-0508">mRNA splicing</keyword>
<dbReference type="SUPFAM" id="SSF55008">
    <property type="entry name" value="HMA, heavy metal-associated domain"/>
    <property type="match status" value="1"/>
</dbReference>
<feature type="region of interest" description="Disordered" evidence="8">
    <location>
        <begin position="37"/>
        <end position="56"/>
    </location>
</feature>
<evidence type="ECO:0000256" key="2">
    <source>
        <dbReference type="ARBA" id="ARBA00022664"/>
    </source>
</evidence>
<dbReference type="PANTHER" id="PTHR48028:SF4">
    <property type="entry name" value="SC35-LIKE SPLICING FACTOR"/>
    <property type="match status" value="1"/>
</dbReference>
<evidence type="ECO:0000256" key="3">
    <source>
        <dbReference type="ARBA" id="ARBA00022723"/>
    </source>
</evidence>
<dbReference type="InterPro" id="IPR051106">
    <property type="entry name" value="RNA-bind/splicing_reg"/>
</dbReference>
<dbReference type="SMART" id="SM00360">
    <property type="entry name" value="RRM"/>
    <property type="match status" value="1"/>
</dbReference>
<organism evidence="11 12">
    <name type="scientific">Panicum miliaceum</name>
    <name type="common">Proso millet</name>
    <name type="synonym">Broomcorn millet</name>
    <dbReference type="NCBI Taxonomy" id="4540"/>
    <lineage>
        <taxon>Eukaryota</taxon>
        <taxon>Viridiplantae</taxon>
        <taxon>Streptophyta</taxon>
        <taxon>Embryophyta</taxon>
        <taxon>Tracheophyta</taxon>
        <taxon>Spermatophyta</taxon>
        <taxon>Magnoliopsida</taxon>
        <taxon>Liliopsida</taxon>
        <taxon>Poales</taxon>
        <taxon>Poaceae</taxon>
        <taxon>PACMAD clade</taxon>
        <taxon>Panicoideae</taxon>
        <taxon>Panicodae</taxon>
        <taxon>Paniceae</taxon>
        <taxon>Panicinae</taxon>
        <taxon>Panicum</taxon>
        <taxon>Panicum sect. Panicum</taxon>
    </lineage>
</organism>
<dbReference type="InterPro" id="IPR036163">
    <property type="entry name" value="HMA_dom_sf"/>
</dbReference>
<dbReference type="GO" id="GO:0006397">
    <property type="term" value="P:mRNA processing"/>
    <property type="evidence" value="ECO:0007669"/>
    <property type="project" value="UniProtKB-KW"/>
</dbReference>
<evidence type="ECO:0000256" key="6">
    <source>
        <dbReference type="ARBA" id="ARBA00023242"/>
    </source>
</evidence>